<dbReference type="AlphaFoldDB" id="A0AAU9LXJ8"/>
<keyword evidence="3" id="KW-0812">Transmembrane</keyword>
<dbReference type="PANTHER" id="PTHR42893">
    <property type="entry name" value="PROTEIN DETOXIFICATION 44, CHLOROPLASTIC-RELATED"/>
    <property type="match status" value="1"/>
</dbReference>
<evidence type="ECO:0000313" key="6">
    <source>
        <dbReference type="EMBL" id="CAH1413413.1"/>
    </source>
</evidence>
<keyword evidence="5" id="KW-0472">Membrane</keyword>
<comment type="caution">
    <text evidence="6">The sequence shown here is derived from an EMBL/GenBank/DDBJ whole genome shotgun (WGS) entry which is preliminary data.</text>
</comment>
<dbReference type="GO" id="GO:0016020">
    <property type="term" value="C:membrane"/>
    <property type="evidence" value="ECO:0007669"/>
    <property type="project" value="UniProtKB-SubCell"/>
</dbReference>
<evidence type="ECO:0000256" key="3">
    <source>
        <dbReference type="ARBA" id="ARBA00022692"/>
    </source>
</evidence>
<keyword evidence="7" id="KW-1185">Reference proteome</keyword>
<proteinExistence type="inferred from homology"/>
<gene>
    <name evidence="6" type="ORF">LVIROSA_LOCUS1376</name>
</gene>
<comment type="subcellular location">
    <subcellularLocation>
        <location evidence="1">Membrane</location>
        <topology evidence="1">Multi-pass membrane protein</topology>
    </subcellularLocation>
</comment>
<accession>A0AAU9LXJ8</accession>
<dbReference type="Proteomes" id="UP001157418">
    <property type="component" value="Unassembled WGS sequence"/>
</dbReference>
<protein>
    <submittedName>
        <fullName evidence="6">Uncharacterized protein</fullName>
    </submittedName>
</protein>
<evidence type="ECO:0000256" key="4">
    <source>
        <dbReference type="ARBA" id="ARBA00022989"/>
    </source>
</evidence>
<evidence type="ECO:0000256" key="2">
    <source>
        <dbReference type="ARBA" id="ARBA00010199"/>
    </source>
</evidence>
<dbReference type="PANTHER" id="PTHR42893:SF46">
    <property type="entry name" value="PROTEIN DETOXIFICATION 44, CHLOROPLASTIC"/>
    <property type="match status" value="1"/>
</dbReference>
<comment type="similarity">
    <text evidence="2">Belongs to the multi antimicrobial extrusion (MATE) (TC 2.A.66.1) family.</text>
</comment>
<evidence type="ECO:0000256" key="5">
    <source>
        <dbReference type="ARBA" id="ARBA00023136"/>
    </source>
</evidence>
<dbReference type="EMBL" id="CAKMRJ010000001">
    <property type="protein sequence ID" value="CAH1413413.1"/>
    <property type="molecule type" value="Genomic_DNA"/>
</dbReference>
<reference evidence="6 7" key="1">
    <citation type="submission" date="2022-01" db="EMBL/GenBank/DDBJ databases">
        <authorList>
            <person name="Xiong W."/>
            <person name="Schranz E."/>
        </authorList>
    </citation>
    <scope>NUCLEOTIDE SEQUENCE [LARGE SCALE GENOMIC DNA]</scope>
</reference>
<evidence type="ECO:0000313" key="7">
    <source>
        <dbReference type="Proteomes" id="UP001157418"/>
    </source>
</evidence>
<sequence>MWRIRPFYSDCVRLNYLTHQQLISQYVISHGTVKLPHIPRPKLKVCMLGDAQHVEESQTKVSEKSTRNNCPYSSCISCRSWRIGDFLSLFFVAREGSIPMDAYHIGLEVWLALSLLTDALALTGQAILASSYSQKNYGEARTVNNLWDILPTGLGDRFVSMLPPWHAYERAVEYLIFALKMDVI</sequence>
<evidence type="ECO:0000256" key="1">
    <source>
        <dbReference type="ARBA" id="ARBA00004141"/>
    </source>
</evidence>
<dbReference type="InterPro" id="IPR044644">
    <property type="entry name" value="DinF-like"/>
</dbReference>
<keyword evidence="4" id="KW-1133">Transmembrane helix</keyword>
<organism evidence="6 7">
    <name type="scientific">Lactuca virosa</name>
    <dbReference type="NCBI Taxonomy" id="75947"/>
    <lineage>
        <taxon>Eukaryota</taxon>
        <taxon>Viridiplantae</taxon>
        <taxon>Streptophyta</taxon>
        <taxon>Embryophyta</taxon>
        <taxon>Tracheophyta</taxon>
        <taxon>Spermatophyta</taxon>
        <taxon>Magnoliopsida</taxon>
        <taxon>eudicotyledons</taxon>
        <taxon>Gunneridae</taxon>
        <taxon>Pentapetalae</taxon>
        <taxon>asterids</taxon>
        <taxon>campanulids</taxon>
        <taxon>Asterales</taxon>
        <taxon>Asteraceae</taxon>
        <taxon>Cichorioideae</taxon>
        <taxon>Cichorieae</taxon>
        <taxon>Lactucinae</taxon>
        <taxon>Lactuca</taxon>
    </lineage>
</organism>
<name>A0AAU9LXJ8_9ASTR</name>